<gene>
    <name evidence="3" type="ORF">BJF93_04215</name>
</gene>
<dbReference type="InterPro" id="IPR012347">
    <property type="entry name" value="Ferritin-like"/>
</dbReference>
<dbReference type="InterPro" id="IPR025419">
    <property type="entry name" value="DUF4142"/>
</dbReference>
<comment type="caution">
    <text evidence="3">The sequence shown here is derived from an EMBL/GenBank/DDBJ whole genome shotgun (WGS) entry which is preliminary data.</text>
</comment>
<sequence>MRRFRAACLGTVLALSPALAFAQAQTSPSTDAPAPMASSMAMDKSTFVKMAGSSNEFEIESSKLAEKRAKSADVKKFARQMVADHTKAGKEMKTAAKMPKSAKPDLAPKHAAMMKQLEAAKGAEFQTMYVDMQVQAHNEAVDLFSGYSKSGDDPALKQFATKTLPTLEMHREHVMRLTKTQ</sequence>
<accession>A0A1Q9AV66</accession>
<dbReference type="EMBL" id="MKIP01000053">
    <property type="protein sequence ID" value="OLP59304.1"/>
    <property type="molecule type" value="Genomic_DNA"/>
</dbReference>
<dbReference type="Pfam" id="PF13628">
    <property type="entry name" value="DUF4142"/>
    <property type="match status" value="1"/>
</dbReference>
<evidence type="ECO:0000313" key="4">
    <source>
        <dbReference type="Proteomes" id="UP000186364"/>
    </source>
</evidence>
<keyword evidence="1" id="KW-0732">Signal</keyword>
<dbReference type="PANTHER" id="PTHR38593:SF1">
    <property type="entry name" value="BLR2558 PROTEIN"/>
    <property type="match status" value="1"/>
</dbReference>
<reference evidence="3 4" key="1">
    <citation type="submission" date="2016-09" db="EMBL/GenBank/DDBJ databases">
        <title>Rhizobium sp. nov., a novel species isolated from the rice rhizosphere.</title>
        <authorList>
            <person name="Zhao J."/>
            <person name="Zhang X."/>
        </authorList>
    </citation>
    <scope>NUCLEOTIDE SEQUENCE [LARGE SCALE GENOMIC DNA]</scope>
    <source>
        <strain evidence="3 4">1.7048</strain>
    </source>
</reference>
<proteinExistence type="predicted"/>
<dbReference type="Proteomes" id="UP000186364">
    <property type="component" value="Unassembled WGS sequence"/>
</dbReference>
<dbReference type="PANTHER" id="PTHR38593">
    <property type="entry name" value="BLR2558 PROTEIN"/>
    <property type="match status" value="1"/>
</dbReference>
<dbReference type="OrthoDB" id="9101320at2"/>
<feature type="chain" id="PRO_5010185115" description="DUF4142 domain-containing protein" evidence="1">
    <location>
        <begin position="23"/>
        <end position="181"/>
    </location>
</feature>
<feature type="domain" description="DUF4142" evidence="2">
    <location>
        <begin position="44"/>
        <end position="177"/>
    </location>
</feature>
<evidence type="ECO:0000259" key="2">
    <source>
        <dbReference type="Pfam" id="PF13628"/>
    </source>
</evidence>
<protein>
    <recommendedName>
        <fullName evidence="2">DUF4142 domain-containing protein</fullName>
    </recommendedName>
</protein>
<dbReference type="AlphaFoldDB" id="A0A1Q9AV66"/>
<keyword evidence="4" id="KW-1185">Reference proteome</keyword>
<organism evidence="3 4">
    <name type="scientific">Xaviernesmea oryzae</name>
    <dbReference type="NCBI Taxonomy" id="464029"/>
    <lineage>
        <taxon>Bacteria</taxon>
        <taxon>Pseudomonadati</taxon>
        <taxon>Pseudomonadota</taxon>
        <taxon>Alphaproteobacteria</taxon>
        <taxon>Hyphomicrobiales</taxon>
        <taxon>Rhizobiaceae</taxon>
        <taxon>Rhizobium/Agrobacterium group</taxon>
        <taxon>Xaviernesmea</taxon>
    </lineage>
</organism>
<evidence type="ECO:0000313" key="3">
    <source>
        <dbReference type="EMBL" id="OLP59304.1"/>
    </source>
</evidence>
<dbReference type="Gene3D" id="1.20.1260.10">
    <property type="match status" value="1"/>
</dbReference>
<name>A0A1Q9AV66_9HYPH</name>
<feature type="signal peptide" evidence="1">
    <location>
        <begin position="1"/>
        <end position="22"/>
    </location>
</feature>
<evidence type="ECO:0000256" key="1">
    <source>
        <dbReference type="SAM" id="SignalP"/>
    </source>
</evidence>